<proteinExistence type="predicted"/>
<evidence type="ECO:0000256" key="1">
    <source>
        <dbReference type="SAM" id="Phobius"/>
    </source>
</evidence>
<evidence type="ECO:0008006" key="4">
    <source>
        <dbReference type="Google" id="ProtNLM"/>
    </source>
</evidence>
<sequence length="61" mass="6923">MVPLQAGGTPELLVILFFWTVLTVPLVIGAIAFANRVRGRDRADELEELRERVDELESERD</sequence>
<gene>
    <name evidence="2" type="ORF">ACFQMA_03025</name>
</gene>
<dbReference type="GeneID" id="78819051"/>
<dbReference type="EMBL" id="JBHTAS010000001">
    <property type="protein sequence ID" value="MFC7138809.1"/>
    <property type="molecule type" value="Genomic_DNA"/>
</dbReference>
<keyword evidence="3" id="KW-1185">Reference proteome</keyword>
<organism evidence="2 3">
    <name type="scientific">Halosimplex aquaticum</name>
    <dbReference type="NCBI Taxonomy" id="3026162"/>
    <lineage>
        <taxon>Archaea</taxon>
        <taxon>Methanobacteriati</taxon>
        <taxon>Methanobacteriota</taxon>
        <taxon>Stenosarchaea group</taxon>
        <taxon>Halobacteria</taxon>
        <taxon>Halobacteriales</taxon>
        <taxon>Haloarculaceae</taxon>
        <taxon>Halosimplex</taxon>
    </lineage>
</organism>
<protein>
    <recommendedName>
        <fullName evidence="4">CcmD family protein</fullName>
    </recommendedName>
</protein>
<dbReference type="AlphaFoldDB" id="A0ABD5XUL9"/>
<accession>A0ABD5XUL9</accession>
<reference evidence="2 3" key="1">
    <citation type="journal article" date="2019" name="Int. J. Syst. Evol. Microbiol.">
        <title>The Global Catalogue of Microorganisms (GCM) 10K type strain sequencing project: providing services to taxonomists for standard genome sequencing and annotation.</title>
        <authorList>
            <consortium name="The Broad Institute Genomics Platform"/>
            <consortium name="The Broad Institute Genome Sequencing Center for Infectious Disease"/>
            <person name="Wu L."/>
            <person name="Ma J."/>
        </authorList>
    </citation>
    <scope>NUCLEOTIDE SEQUENCE [LARGE SCALE GENOMIC DNA]</scope>
    <source>
        <strain evidence="2 3">XZYJT29</strain>
    </source>
</reference>
<feature type="transmembrane region" description="Helical" evidence="1">
    <location>
        <begin position="12"/>
        <end position="34"/>
    </location>
</feature>
<keyword evidence="1" id="KW-0472">Membrane</keyword>
<name>A0ABD5XUL9_9EURY</name>
<keyword evidence="1" id="KW-1133">Transmembrane helix</keyword>
<evidence type="ECO:0000313" key="2">
    <source>
        <dbReference type="EMBL" id="MFC7138809.1"/>
    </source>
</evidence>
<keyword evidence="1" id="KW-0812">Transmembrane</keyword>
<dbReference type="Proteomes" id="UP001596432">
    <property type="component" value="Unassembled WGS sequence"/>
</dbReference>
<comment type="caution">
    <text evidence="2">The sequence shown here is derived from an EMBL/GenBank/DDBJ whole genome shotgun (WGS) entry which is preliminary data.</text>
</comment>
<dbReference type="RefSeq" id="WP_274324416.1">
    <property type="nucleotide sequence ID" value="NZ_CP118158.1"/>
</dbReference>
<evidence type="ECO:0000313" key="3">
    <source>
        <dbReference type="Proteomes" id="UP001596432"/>
    </source>
</evidence>